<proteinExistence type="predicted"/>
<name>A0A0G3H7P5_9CORY</name>
<dbReference type="AlphaFoldDB" id="A0A0G3H7P5"/>
<keyword evidence="4" id="KW-0378">Hydrolase</keyword>
<evidence type="ECO:0000313" key="9">
    <source>
        <dbReference type="Proteomes" id="UP000035199"/>
    </source>
</evidence>
<keyword evidence="3" id="KW-0812">Transmembrane</keyword>
<evidence type="ECO:0000256" key="5">
    <source>
        <dbReference type="ARBA" id="ARBA00022989"/>
    </source>
</evidence>
<evidence type="ECO:0000256" key="6">
    <source>
        <dbReference type="ARBA" id="ARBA00023136"/>
    </source>
</evidence>
<dbReference type="Proteomes" id="UP000035199">
    <property type="component" value="Chromosome"/>
</dbReference>
<evidence type="ECO:0000256" key="2">
    <source>
        <dbReference type="ARBA" id="ARBA00022475"/>
    </source>
</evidence>
<evidence type="ECO:0000259" key="7">
    <source>
        <dbReference type="SMART" id="SM00014"/>
    </source>
</evidence>
<dbReference type="InterPro" id="IPR000326">
    <property type="entry name" value="PAP2/HPO"/>
</dbReference>
<dbReference type="InterPro" id="IPR036938">
    <property type="entry name" value="PAP2/HPO_sf"/>
</dbReference>
<dbReference type="RefSeq" id="WP_047263031.1">
    <property type="nucleotide sequence ID" value="NZ_CP011542.1"/>
</dbReference>
<keyword evidence="6" id="KW-0472">Membrane</keyword>
<dbReference type="PANTHER" id="PTHR14969:SF62">
    <property type="entry name" value="DECAPRENYLPHOSPHORYL-5-PHOSPHORIBOSE PHOSPHATASE RV3807C-RELATED"/>
    <property type="match status" value="1"/>
</dbReference>
<evidence type="ECO:0000313" key="8">
    <source>
        <dbReference type="EMBL" id="AKK07137.1"/>
    </source>
</evidence>
<dbReference type="PANTHER" id="PTHR14969">
    <property type="entry name" value="SPHINGOSINE-1-PHOSPHATE PHOSPHOHYDROLASE"/>
    <property type="match status" value="1"/>
</dbReference>
<keyword evidence="9" id="KW-1185">Reference proteome</keyword>
<keyword evidence="2" id="KW-1003">Cell membrane</keyword>
<evidence type="ECO:0000256" key="1">
    <source>
        <dbReference type="ARBA" id="ARBA00004651"/>
    </source>
</evidence>
<dbReference type="EMBL" id="CP011542">
    <property type="protein sequence ID" value="AKK07137.1"/>
    <property type="molecule type" value="Genomic_DNA"/>
</dbReference>
<feature type="domain" description="Phosphatidic acid phosphatase type 2/haloperoxidase" evidence="7">
    <location>
        <begin position="55"/>
        <end position="158"/>
    </location>
</feature>
<organism evidence="8 9">
    <name type="scientific">Corynebacterium mustelae</name>
    <dbReference type="NCBI Taxonomy" id="571915"/>
    <lineage>
        <taxon>Bacteria</taxon>
        <taxon>Bacillati</taxon>
        <taxon>Actinomycetota</taxon>
        <taxon>Actinomycetes</taxon>
        <taxon>Mycobacteriales</taxon>
        <taxon>Corynebacteriaceae</taxon>
        <taxon>Corynebacterium</taxon>
    </lineage>
</organism>
<accession>A0A0G3H7P5</accession>
<dbReference type="GO" id="GO:0016787">
    <property type="term" value="F:hydrolase activity"/>
    <property type="evidence" value="ECO:0007669"/>
    <property type="project" value="UniProtKB-KW"/>
</dbReference>
<sequence length="172" mass="18209">MTESDILVAVQRKLAQPGILSGARALSHFGEHALGWIGLGALGALIDKNRRCQWLKLIVAALLSHAISVVVKRIVRRKRPHDPRIAVGVGTPSKLSFPSSHATSTTAALVSLAKITRNPLPLIGVPVMMLSRMVLGVHYPTDVLAGALVGAATAEAVANASNKLPARWRKGK</sequence>
<dbReference type="Gene3D" id="1.20.144.10">
    <property type="entry name" value="Phosphatidic acid phosphatase type 2/haloperoxidase"/>
    <property type="match status" value="1"/>
</dbReference>
<gene>
    <name evidence="8" type="ORF">CMUST_14220</name>
</gene>
<reference evidence="9" key="2">
    <citation type="submission" date="2015-05" db="EMBL/GenBank/DDBJ databases">
        <title>Complete genome sequence of Corynebacterium mustelae DSM 45274, isolated from various tissues of a male ferret with lethal sepsis.</title>
        <authorList>
            <person name="Ruckert C."/>
            <person name="Albersmeier A."/>
            <person name="Winkler A."/>
            <person name="Tauch A."/>
        </authorList>
    </citation>
    <scope>NUCLEOTIDE SEQUENCE [LARGE SCALE GENOMIC DNA]</scope>
    <source>
        <strain evidence="9">DSM 45274</strain>
    </source>
</reference>
<comment type="subcellular location">
    <subcellularLocation>
        <location evidence="1">Cell membrane</location>
        <topology evidence="1">Multi-pass membrane protein</topology>
    </subcellularLocation>
</comment>
<evidence type="ECO:0000256" key="3">
    <source>
        <dbReference type="ARBA" id="ARBA00022692"/>
    </source>
</evidence>
<evidence type="ECO:0000256" key="4">
    <source>
        <dbReference type="ARBA" id="ARBA00022801"/>
    </source>
</evidence>
<dbReference type="SUPFAM" id="SSF48317">
    <property type="entry name" value="Acid phosphatase/Vanadium-dependent haloperoxidase"/>
    <property type="match status" value="1"/>
</dbReference>
<dbReference type="PATRIC" id="fig|571915.4.peg.3055"/>
<dbReference type="STRING" id="571915.CMUST_14220"/>
<dbReference type="GO" id="GO:0005886">
    <property type="term" value="C:plasma membrane"/>
    <property type="evidence" value="ECO:0007669"/>
    <property type="project" value="UniProtKB-SubCell"/>
</dbReference>
<protein>
    <submittedName>
        <fullName evidence="8">5'-phosphoribosyl-monophospho-decaprenol phosphatase</fullName>
    </submittedName>
</protein>
<dbReference type="Pfam" id="PF01569">
    <property type="entry name" value="PAP2"/>
    <property type="match status" value="1"/>
</dbReference>
<reference evidence="8 9" key="1">
    <citation type="journal article" date="2015" name="Genome Announc.">
        <title>Complete Genome Sequence of the Type Strain Corynebacterium mustelae DSM 45274, Isolated from Various Tissues of a Male Ferret with Lethal Sepsis.</title>
        <authorList>
            <person name="Ruckert C."/>
            <person name="Eimer J."/>
            <person name="Winkler A."/>
            <person name="Tauch A."/>
        </authorList>
    </citation>
    <scope>NUCLEOTIDE SEQUENCE [LARGE SCALE GENOMIC DNA]</scope>
    <source>
        <strain evidence="8 9">DSM 45274</strain>
    </source>
</reference>
<dbReference type="SMART" id="SM00014">
    <property type="entry name" value="acidPPc"/>
    <property type="match status" value="1"/>
</dbReference>
<keyword evidence="5" id="KW-1133">Transmembrane helix</keyword>
<dbReference type="OrthoDB" id="4333485at2"/>
<dbReference type="KEGG" id="cmv:CMUST_14220"/>